<evidence type="ECO:0000256" key="1">
    <source>
        <dbReference type="SAM" id="SignalP"/>
    </source>
</evidence>
<feature type="chain" id="PRO_5040294012" evidence="1">
    <location>
        <begin position="25"/>
        <end position="222"/>
    </location>
</feature>
<organism evidence="2 3">
    <name type="scientific">Bemisia tabaci</name>
    <name type="common">Sweetpotato whitefly</name>
    <name type="synonym">Aleurodes tabaci</name>
    <dbReference type="NCBI Taxonomy" id="7038"/>
    <lineage>
        <taxon>Eukaryota</taxon>
        <taxon>Metazoa</taxon>
        <taxon>Ecdysozoa</taxon>
        <taxon>Arthropoda</taxon>
        <taxon>Hexapoda</taxon>
        <taxon>Insecta</taxon>
        <taxon>Pterygota</taxon>
        <taxon>Neoptera</taxon>
        <taxon>Paraneoptera</taxon>
        <taxon>Hemiptera</taxon>
        <taxon>Sternorrhyncha</taxon>
        <taxon>Aleyrodoidea</taxon>
        <taxon>Aleyrodidae</taxon>
        <taxon>Aleyrodinae</taxon>
        <taxon>Bemisia</taxon>
    </lineage>
</organism>
<reference evidence="2" key="1">
    <citation type="submission" date="2021-12" db="EMBL/GenBank/DDBJ databases">
        <authorList>
            <person name="King R."/>
        </authorList>
    </citation>
    <scope>NUCLEOTIDE SEQUENCE</scope>
</reference>
<accession>A0A9P0A8A3</accession>
<dbReference type="AlphaFoldDB" id="A0A9P0A8A3"/>
<dbReference type="Proteomes" id="UP001152759">
    <property type="component" value="Chromosome 4"/>
</dbReference>
<keyword evidence="1" id="KW-0732">Signal</keyword>
<feature type="signal peptide" evidence="1">
    <location>
        <begin position="1"/>
        <end position="24"/>
    </location>
</feature>
<protein>
    <submittedName>
        <fullName evidence="2">Uncharacterized protein</fullName>
    </submittedName>
</protein>
<sequence length="222" mass="23033">MASRTTLALISSLALIISLPGGGCILSSLLDGLSAAGAQAGTAASDIGQASLDTLATGTKGLHRMVKFGTKTLTEYHTNSLDYLVGGHKRAAKMIDDGIGGLAELGQKIGVQVLPQMVRDTAFTGTKQAGRVGVDLAKSGVNLLNRAATGATGTLKTVLQESAGRVLQALPKTPILTPIIEMPYDMAHSTLDALTEMANDSAQNTHNILDKFRPDVPDDENP</sequence>
<evidence type="ECO:0000313" key="3">
    <source>
        <dbReference type="Proteomes" id="UP001152759"/>
    </source>
</evidence>
<dbReference type="EMBL" id="OU963865">
    <property type="protein sequence ID" value="CAH0388719.1"/>
    <property type="molecule type" value="Genomic_DNA"/>
</dbReference>
<proteinExistence type="predicted"/>
<evidence type="ECO:0000313" key="2">
    <source>
        <dbReference type="EMBL" id="CAH0388719.1"/>
    </source>
</evidence>
<keyword evidence="3" id="KW-1185">Reference proteome</keyword>
<gene>
    <name evidence="2" type="ORF">BEMITA_LOCUS7616</name>
</gene>
<name>A0A9P0A8A3_BEMTA</name>